<proteinExistence type="predicted"/>
<sequence>MSSCHADLEHGMMKSNIIHTGFYLKDGQRILATAGRTTLPLKAVAAIAKKTKRAEVEEIDTITYI</sequence>
<accession>W2T536</accession>
<evidence type="ECO:0000313" key="1">
    <source>
        <dbReference type="EMBL" id="ETN77145.1"/>
    </source>
</evidence>
<reference evidence="2" key="1">
    <citation type="journal article" date="2014" name="Nat. Genet.">
        <title>Genome of the human hookworm Necator americanus.</title>
        <authorList>
            <person name="Tang Y.T."/>
            <person name="Gao X."/>
            <person name="Rosa B.A."/>
            <person name="Abubucker S."/>
            <person name="Hallsworth-Pepin K."/>
            <person name="Martin J."/>
            <person name="Tyagi R."/>
            <person name="Heizer E."/>
            <person name="Zhang X."/>
            <person name="Bhonagiri-Palsikar V."/>
            <person name="Minx P."/>
            <person name="Warren W.C."/>
            <person name="Wang Q."/>
            <person name="Zhan B."/>
            <person name="Hotez P.J."/>
            <person name="Sternberg P.W."/>
            <person name="Dougall A."/>
            <person name="Gaze S.T."/>
            <person name="Mulvenna J."/>
            <person name="Sotillo J."/>
            <person name="Ranganathan S."/>
            <person name="Rabelo E.M."/>
            <person name="Wilson R.K."/>
            <person name="Felgner P.L."/>
            <person name="Bethony J."/>
            <person name="Hawdon J.M."/>
            <person name="Gasser R.B."/>
            <person name="Loukas A."/>
            <person name="Mitreva M."/>
        </authorList>
    </citation>
    <scope>NUCLEOTIDE SEQUENCE [LARGE SCALE GENOMIC DNA]</scope>
</reference>
<keyword evidence="2" id="KW-1185">Reference proteome</keyword>
<name>W2T536_NECAM</name>
<protein>
    <submittedName>
        <fullName evidence="1">Uncharacterized protein</fullName>
    </submittedName>
</protein>
<dbReference type="KEGG" id="nai:NECAME_03245"/>
<dbReference type="Proteomes" id="UP000053676">
    <property type="component" value="Unassembled WGS sequence"/>
</dbReference>
<organism evidence="1 2">
    <name type="scientific">Necator americanus</name>
    <name type="common">Human hookworm</name>
    <dbReference type="NCBI Taxonomy" id="51031"/>
    <lineage>
        <taxon>Eukaryota</taxon>
        <taxon>Metazoa</taxon>
        <taxon>Ecdysozoa</taxon>
        <taxon>Nematoda</taxon>
        <taxon>Chromadorea</taxon>
        <taxon>Rhabditida</taxon>
        <taxon>Rhabditina</taxon>
        <taxon>Rhabditomorpha</taxon>
        <taxon>Strongyloidea</taxon>
        <taxon>Ancylostomatidae</taxon>
        <taxon>Bunostominae</taxon>
        <taxon>Necator</taxon>
    </lineage>
</organism>
<evidence type="ECO:0000313" key="2">
    <source>
        <dbReference type="Proteomes" id="UP000053676"/>
    </source>
</evidence>
<gene>
    <name evidence="1" type="ORF">NECAME_03245</name>
</gene>
<dbReference type="AlphaFoldDB" id="W2T536"/>
<dbReference type="EMBL" id="KI660189">
    <property type="protein sequence ID" value="ETN77145.1"/>
    <property type="molecule type" value="Genomic_DNA"/>
</dbReference>